<protein>
    <submittedName>
        <fullName evidence="3">ComF family protein</fullName>
    </submittedName>
</protein>
<dbReference type="PANTHER" id="PTHR47505:SF1">
    <property type="entry name" value="DNA UTILIZATION PROTEIN YHGH"/>
    <property type="match status" value="1"/>
</dbReference>
<dbReference type="Pfam" id="PF00156">
    <property type="entry name" value="Pribosyltran"/>
    <property type="match status" value="1"/>
</dbReference>
<dbReference type="InterPro" id="IPR029057">
    <property type="entry name" value="PRTase-like"/>
</dbReference>
<reference evidence="3 4" key="1">
    <citation type="submission" date="2020-03" db="EMBL/GenBank/DDBJ databases">
        <title>Soil Listeria distribution.</title>
        <authorList>
            <person name="Liao J."/>
            <person name="Wiedmann M."/>
        </authorList>
    </citation>
    <scope>NUCLEOTIDE SEQUENCE [LARGE SCALE GENOMIC DNA]</scope>
    <source>
        <strain evidence="3 4">FSL L7-0123</strain>
    </source>
</reference>
<dbReference type="CDD" id="cd06223">
    <property type="entry name" value="PRTases_typeI"/>
    <property type="match status" value="1"/>
</dbReference>
<evidence type="ECO:0000313" key="3">
    <source>
        <dbReference type="EMBL" id="MBC2250814.1"/>
    </source>
</evidence>
<evidence type="ECO:0000313" key="4">
    <source>
        <dbReference type="Proteomes" id="UP000559864"/>
    </source>
</evidence>
<gene>
    <name evidence="3" type="ORF">HCB49_12515</name>
</gene>
<dbReference type="InterPro" id="IPR000836">
    <property type="entry name" value="PRTase_dom"/>
</dbReference>
<organism evidence="3 4">
    <name type="scientific">Listeria cossartiae subsp. cayugensis</name>
    <dbReference type="NCBI Taxonomy" id="2713505"/>
    <lineage>
        <taxon>Bacteria</taxon>
        <taxon>Bacillati</taxon>
        <taxon>Bacillota</taxon>
        <taxon>Bacilli</taxon>
        <taxon>Bacillales</taxon>
        <taxon>Listeriaceae</taxon>
        <taxon>Listeria</taxon>
        <taxon>Listeria cossartiae</taxon>
    </lineage>
</organism>
<dbReference type="PANTHER" id="PTHR47505">
    <property type="entry name" value="DNA UTILIZATION PROTEIN YHGH"/>
    <property type="match status" value="1"/>
</dbReference>
<accession>A0A7X0ZFC2</accession>
<dbReference type="AlphaFoldDB" id="A0A7X0ZFC2"/>
<dbReference type="EMBL" id="JAARZC010000004">
    <property type="protein sequence ID" value="MBC2250814.1"/>
    <property type="molecule type" value="Genomic_DNA"/>
</dbReference>
<dbReference type="SUPFAM" id="SSF53271">
    <property type="entry name" value="PRTase-like"/>
    <property type="match status" value="1"/>
</dbReference>
<dbReference type="RefSeq" id="WP_185605131.1">
    <property type="nucleotide sequence ID" value="NZ_JAARZC010000004.1"/>
</dbReference>
<comment type="caution">
    <text evidence="3">The sequence shown here is derived from an EMBL/GenBank/DDBJ whole genome shotgun (WGS) entry which is preliminary data.</text>
</comment>
<evidence type="ECO:0000256" key="1">
    <source>
        <dbReference type="ARBA" id="ARBA00008007"/>
    </source>
</evidence>
<dbReference type="InterPro" id="IPR051910">
    <property type="entry name" value="ComF/GntX_DNA_util-trans"/>
</dbReference>
<proteinExistence type="inferred from homology"/>
<sequence length="218" mass="24808">MNNCLLCAQPVKQTASWELSWLFRSPPICCKTCLAGFEKLTGSLCTFCGKESTEPVCEDCQDRDHFLDSNKSIYRYNDFAKEYMKKFKFQGDYAIGAIFKSELKKHLAGKNQKIVPIPVSKTRKLERGFNQTSAILKQSDILYEEILAKKHTEKQSKKTKKERLAAEQVFYFLGKEVGEVCEILLFDDIYTTGSTLNLAAQILKEAGVEKVSALTIFR</sequence>
<dbReference type="Gene3D" id="3.40.50.2020">
    <property type="match status" value="1"/>
</dbReference>
<evidence type="ECO:0000259" key="2">
    <source>
        <dbReference type="Pfam" id="PF00156"/>
    </source>
</evidence>
<dbReference type="Proteomes" id="UP000559864">
    <property type="component" value="Unassembled WGS sequence"/>
</dbReference>
<feature type="domain" description="Phosphoribosyltransferase" evidence="2">
    <location>
        <begin position="133"/>
        <end position="217"/>
    </location>
</feature>
<name>A0A7X0ZFC2_9LIST</name>
<comment type="similarity">
    <text evidence="1">Belongs to the ComF/GntX family.</text>
</comment>